<keyword evidence="2" id="KW-1185">Reference proteome</keyword>
<dbReference type="SUPFAM" id="SSF82784">
    <property type="entry name" value="OsmC-like"/>
    <property type="match status" value="1"/>
</dbReference>
<dbReference type="OMA" id="CKLEVEW"/>
<evidence type="ECO:0000313" key="1">
    <source>
        <dbReference type="EMBL" id="ELR10973.1"/>
    </source>
</evidence>
<dbReference type="OrthoDB" id="2019818at2759"/>
<dbReference type="InterPro" id="IPR036102">
    <property type="entry name" value="OsmC/Ohrsf"/>
</dbReference>
<dbReference type="GeneID" id="14911375"/>
<evidence type="ECO:0000313" key="2">
    <source>
        <dbReference type="Proteomes" id="UP000011083"/>
    </source>
</evidence>
<name>L8GE22_ACACF</name>
<protein>
    <submittedName>
        <fullName evidence="1">OsmC family protein</fullName>
    </submittedName>
</protein>
<dbReference type="EMBL" id="KB008169">
    <property type="protein sequence ID" value="ELR10973.1"/>
    <property type="molecule type" value="Genomic_DNA"/>
</dbReference>
<accession>L8GE22</accession>
<dbReference type="InterPro" id="IPR015946">
    <property type="entry name" value="KH_dom-like_a/b"/>
</dbReference>
<dbReference type="AlphaFoldDB" id="L8GE22"/>
<dbReference type="RefSeq" id="XP_004332986.1">
    <property type="nucleotide sequence ID" value="XM_004332938.1"/>
</dbReference>
<proteinExistence type="predicted"/>
<dbReference type="Gene3D" id="3.30.300.20">
    <property type="match status" value="1"/>
</dbReference>
<dbReference type="PANTHER" id="PTHR35368:SF1">
    <property type="entry name" value="HYDROPEROXIDE REDUCTASE"/>
    <property type="match status" value="1"/>
</dbReference>
<dbReference type="KEGG" id="acan:ACA1_103610"/>
<dbReference type="InterPro" id="IPR003718">
    <property type="entry name" value="OsmC/Ohr_fam"/>
</dbReference>
<dbReference type="PANTHER" id="PTHR35368">
    <property type="entry name" value="HYDROPEROXIDE REDUCTASE"/>
    <property type="match status" value="1"/>
</dbReference>
<organism evidence="1 2">
    <name type="scientific">Acanthamoeba castellanii (strain ATCC 30010 / Neff)</name>
    <dbReference type="NCBI Taxonomy" id="1257118"/>
    <lineage>
        <taxon>Eukaryota</taxon>
        <taxon>Amoebozoa</taxon>
        <taxon>Discosea</taxon>
        <taxon>Longamoebia</taxon>
        <taxon>Centramoebida</taxon>
        <taxon>Acanthamoebidae</taxon>
        <taxon>Acanthamoeba</taxon>
    </lineage>
</organism>
<dbReference type="Pfam" id="PF02566">
    <property type="entry name" value="OsmC"/>
    <property type="match status" value="1"/>
</dbReference>
<gene>
    <name evidence="1" type="ORF">ACA1_103610</name>
</gene>
<dbReference type="VEuPathDB" id="AmoebaDB:ACA1_103610"/>
<dbReference type="InterPro" id="IPR052924">
    <property type="entry name" value="OsmC/Ohr_hydroprdx_reductase"/>
</dbReference>
<sequence>MRGSYTAHAAPAWCWLVRGRAAGQLVSSCRAYGESVDEPMWRQVNVKAKGKGMKTVIKADKHEMTLDEPKSVGGTDEGPSPFHAVLGALAGCEQATVHYLIKNKTCKLDIEKIYFDVEGSYDARGIMGIGNITPGFQKVKLIARLKTSASQAEIDALARKVQQHNPVAALFMSAGVPLEMEWKKLEKEE</sequence>
<reference evidence="1 2" key="1">
    <citation type="journal article" date="2013" name="Genome Biol.">
        <title>Genome of Acanthamoeba castellanii highlights extensive lateral gene transfer and early evolution of tyrosine kinase signaling.</title>
        <authorList>
            <person name="Clarke M."/>
            <person name="Lohan A.J."/>
            <person name="Liu B."/>
            <person name="Lagkouvardos I."/>
            <person name="Roy S."/>
            <person name="Zafar N."/>
            <person name="Bertelli C."/>
            <person name="Schilde C."/>
            <person name="Kianianmomeni A."/>
            <person name="Burglin T.R."/>
            <person name="Frech C."/>
            <person name="Turcotte B."/>
            <person name="Kopec K.O."/>
            <person name="Synnott J.M."/>
            <person name="Choo C."/>
            <person name="Paponov I."/>
            <person name="Finkler A."/>
            <person name="Soon Heng Tan C."/>
            <person name="Hutchins A.P."/>
            <person name="Weinmeier T."/>
            <person name="Rattei T."/>
            <person name="Chu J.S."/>
            <person name="Gimenez G."/>
            <person name="Irimia M."/>
            <person name="Rigden D.J."/>
            <person name="Fitzpatrick D.A."/>
            <person name="Lorenzo-Morales J."/>
            <person name="Bateman A."/>
            <person name="Chiu C.H."/>
            <person name="Tang P."/>
            <person name="Hegemann P."/>
            <person name="Fromm H."/>
            <person name="Raoult D."/>
            <person name="Greub G."/>
            <person name="Miranda-Saavedra D."/>
            <person name="Chen N."/>
            <person name="Nash P."/>
            <person name="Ginger M.L."/>
            <person name="Horn M."/>
            <person name="Schaap P."/>
            <person name="Caler L."/>
            <person name="Loftus B."/>
        </authorList>
    </citation>
    <scope>NUCLEOTIDE SEQUENCE [LARGE SCALE GENOMIC DNA]</scope>
    <source>
        <strain evidence="1 2">Neff</strain>
    </source>
</reference>
<dbReference type="Proteomes" id="UP000011083">
    <property type="component" value="Unassembled WGS sequence"/>
</dbReference>